<reference evidence="5 6" key="1">
    <citation type="submission" date="2016-10" db="EMBL/GenBank/DDBJ databases">
        <authorList>
            <person name="de Groot N.N."/>
        </authorList>
    </citation>
    <scope>NUCLEOTIDE SEQUENCE [LARGE SCALE GENOMIC DNA]</scope>
    <source>
        <strain evidence="5 6">DSM 23995</strain>
    </source>
</reference>
<feature type="active site" evidence="3">
    <location>
        <position position="187"/>
    </location>
</feature>
<evidence type="ECO:0000259" key="4">
    <source>
        <dbReference type="Pfam" id="PF07859"/>
    </source>
</evidence>
<dbReference type="AlphaFoldDB" id="A0A1I1ZVV7"/>
<gene>
    <name evidence="5" type="ORF">SAMN05192532_101476</name>
</gene>
<keyword evidence="6" id="KW-1185">Reference proteome</keyword>
<comment type="similarity">
    <text evidence="1">Belongs to the 'GDXG' lipolytic enzyme family.</text>
</comment>
<feature type="domain" description="Alpha/beta hydrolase fold-3" evidence="4">
    <location>
        <begin position="107"/>
        <end position="317"/>
    </location>
</feature>
<dbReference type="PROSITE" id="PS00122">
    <property type="entry name" value="CARBOXYLESTERASE_B_1"/>
    <property type="match status" value="1"/>
</dbReference>
<dbReference type="PANTHER" id="PTHR48081">
    <property type="entry name" value="AB HYDROLASE SUPERFAMILY PROTEIN C4A8.06C"/>
    <property type="match status" value="1"/>
</dbReference>
<dbReference type="InterPro" id="IPR033140">
    <property type="entry name" value="Lipase_GDXG_put_SER_AS"/>
</dbReference>
<dbReference type="GO" id="GO:0016787">
    <property type="term" value="F:hydrolase activity"/>
    <property type="evidence" value="ECO:0007669"/>
    <property type="project" value="UniProtKB-KW"/>
</dbReference>
<evidence type="ECO:0000256" key="1">
    <source>
        <dbReference type="ARBA" id="ARBA00010515"/>
    </source>
</evidence>
<sequence length="390" mass="43240">MWKKGFKISILVMLILSLAVALSVDDWSRTAHGKLPSKTAVILHAVNNNLVPVDIDVAIPEFLTPTSKGNTGVEMVKKDMFISSSANNNKLPVRIYHYSNTENAPVLIYLHGGAFMEGYGNVDTHDNIIRTLAARTGAVVISPSYRLAPDHIFPSAVNDSYQTLVWAFENAEKFGGDPDKIAIAGDSAGGNLATVTALKSRNENGPELFAQILYYPLTTFQDTPFESRATFDSGYYFLSRQVMMEARETYTPEASMWKHPYTSPLEAESLDDLPPALIITAQFDPLRDEGELYGEKLHEAGVPVQTVRYNGVMHGFISLYQIMKSGDSALQDSVRFLKETEHNKVSVQEEYELTVKHAPSGWDRVKEEAEAFVIAAFLVGKSTFHYVGDM</sequence>
<dbReference type="PROSITE" id="PS01174">
    <property type="entry name" value="LIPASE_GDXG_SER"/>
    <property type="match status" value="1"/>
</dbReference>
<dbReference type="Gene3D" id="3.40.50.1820">
    <property type="entry name" value="alpha/beta hydrolase"/>
    <property type="match status" value="1"/>
</dbReference>
<dbReference type="Proteomes" id="UP000199516">
    <property type="component" value="Unassembled WGS sequence"/>
</dbReference>
<dbReference type="PANTHER" id="PTHR48081:SF8">
    <property type="entry name" value="ALPHA_BETA HYDROLASE FOLD-3 DOMAIN-CONTAINING PROTEIN-RELATED"/>
    <property type="match status" value="1"/>
</dbReference>
<proteinExistence type="inferred from homology"/>
<dbReference type="STRING" id="930128.SAMN05192532_101476"/>
<evidence type="ECO:0000313" key="6">
    <source>
        <dbReference type="Proteomes" id="UP000199516"/>
    </source>
</evidence>
<dbReference type="EMBL" id="FONT01000001">
    <property type="protein sequence ID" value="SFE35766.1"/>
    <property type="molecule type" value="Genomic_DNA"/>
</dbReference>
<protein>
    <submittedName>
        <fullName evidence="5">Acetyl esterase</fullName>
    </submittedName>
</protein>
<evidence type="ECO:0000313" key="5">
    <source>
        <dbReference type="EMBL" id="SFE35766.1"/>
    </source>
</evidence>
<organism evidence="5 6">
    <name type="scientific">Alteribacillus iranensis</name>
    <dbReference type="NCBI Taxonomy" id="930128"/>
    <lineage>
        <taxon>Bacteria</taxon>
        <taxon>Bacillati</taxon>
        <taxon>Bacillota</taxon>
        <taxon>Bacilli</taxon>
        <taxon>Bacillales</taxon>
        <taxon>Bacillaceae</taxon>
        <taxon>Alteribacillus</taxon>
    </lineage>
</organism>
<dbReference type="RefSeq" id="WP_245757776.1">
    <property type="nucleotide sequence ID" value="NZ_FONT01000001.1"/>
</dbReference>
<name>A0A1I1ZVV7_9BACI</name>
<dbReference type="Pfam" id="PF07859">
    <property type="entry name" value="Abhydrolase_3"/>
    <property type="match status" value="1"/>
</dbReference>
<dbReference type="InterPro" id="IPR013094">
    <property type="entry name" value="AB_hydrolase_3"/>
</dbReference>
<evidence type="ECO:0000256" key="3">
    <source>
        <dbReference type="PROSITE-ProRule" id="PRU10038"/>
    </source>
</evidence>
<dbReference type="InterPro" id="IPR019826">
    <property type="entry name" value="Carboxylesterase_B_AS"/>
</dbReference>
<accession>A0A1I1ZVV7</accession>
<keyword evidence="2" id="KW-0378">Hydrolase</keyword>
<dbReference type="InterPro" id="IPR029058">
    <property type="entry name" value="AB_hydrolase_fold"/>
</dbReference>
<evidence type="ECO:0000256" key="2">
    <source>
        <dbReference type="ARBA" id="ARBA00022801"/>
    </source>
</evidence>
<dbReference type="InterPro" id="IPR050300">
    <property type="entry name" value="GDXG_lipolytic_enzyme"/>
</dbReference>
<dbReference type="SUPFAM" id="SSF53474">
    <property type="entry name" value="alpha/beta-Hydrolases"/>
    <property type="match status" value="1"/>
</dbReference>